<comment type="caution">
    <text evidence="2">The sequence shown here is derived from an EMBL/GenBank/DDBJ whole genome shotgun (WGS) entry which is preliminary data.</text>
</comment>
<dbReference type="InterPro" id="IPR029068">
    <property type="entry name" value="Glyas_Bleomycin-R_OHBP_Dase"/>
</dbReference>
<dbReference type="Gene3D" id="3.10.180.10">
    <property type="entry name" value="2,3-Dihydroxybiphenyl 1,2-Dioxygenase, domain 1"/>
    <property type="match status" value="1"/>
</dbReference>
<accession>A0A415QFC4</accession>
<dbReference type="SUPFAM" id="SSF54593">
    <property type="entry name" value="Glyoxalase/Bleomycin resistance protein/Dihydroxybiphenyl dioxygenase"/>
    <property type="match status" value="1"/>
</dbReference>
<dbReference type="InterPro" id="IPR037523">
    <property type="entry name" value="VOC_core"/>
</dbReference>
<gene>
    <name evidence="2" type="ORF">DWZ68_13665</name>
</gene>
<evidence type="ECO:0000313" key="2">
    <source>
        <dbReference type="EMBL" id="RHM41509.1"/>
    </source>
</evidence>
<dbReference type="Proteomes" id="UP000286038">
    <property type="component" value="Unassembled WGS sequence"/>
</dbReference>
<sequence length="133" mass="15108">MLSSFQFHHIGIATDSIAKTSSYYLKMGYVMSDIMYDPVQDVNISFLKKEGMPVIELLEPHSSISPVSKTLEKLGVTPYHVCYSVPDIDVALFELRREKFLPLFNPVQAVALSNKKICFLFNKDFGLIELVEE</sequence>
<protein>
    <submittedName>
        <fullName evidence="2">VOC family protein</fullName>
    </submittedName>
</protein>
<dbReference type="Pfam" id="PF13669">
    <property type="entry name" value="Glyoxalase_4"/>
    <property type="match status" value="1"/>
</dbReference>
<name>A0A415QFC4_9BACT</name>
<reference evidence="2 3" key="1">
    <citation type="submission" date="2018-08" db="EMBL/GenBank/DDBJ databases">
        <title>A genome reference for cultivated species of the human gut microbiota.</title>
        <authorList>
            <person name="Zou Y."/>
            <person name="Xue W."/>
            <person name="Luo G."/>
        </authorList>
    </citation>
    <scope>NUCLEOTIDE SEQUENCE [LARGE SCALE GENOMIC DNA]</scope>
    <source>
        <strain evidence="2 3">AF34-33</strain>
    </source>
</reference>
<evidence type="ECO:0000313" key="3">
    <source>
        <dbReference type="Proteomes" id="UP000286038"/>
    </source>
</evidence>
<feature type="domain" description="VOC" evidence="1">
    <location>
        <begin position="6"/>
        <end position="133"/>
    </location>
</feature>
<dbReference type="RefSeq" id="WP_118450634.1">
    <property type="nucleotide sequence ID" value="NZ_CABJDM010000020.1"/>
</dbReference>
<dbReference type="EMBL" id="QRPV01000020">
    <property type="protein sequence ID" value="RHM41509.1"/>
    <property type="molecule type" value="Genomic_DNA"/>
</dbReference>
<dbReference type="AlphaFoldDB" id="A0A415QFC4"/>
<dbReference type="PROSITE" id="PS51819">
    <property type="entry name" value="VOC"/>
    <property type="match status" value="1"/>
</dbReference>
<evidence type="ECO:0000259" key="1">
    <source>
        <dbReference type="PROSITE" id="PS51819"/>
    </source>
</evidence>
<organism evidence="2 3">
    <name type="scientific">Butyricimonas virosa</name>
    <dbReference type="NCBI Taxonomy" id="544645"/>
    <lineage>
        <taxon>Bacteria</taxon>
        <taxon>Pseudomonadati</taxon>
        <taxon>Bacteroidota</taxon>
        <taxon>Bacteroidia</taxon>
        <taxon>Bacteroidales</taxon>
        <taxon>Odoribacteraceae</taxon>
        <taxon>Butyricimonas</taxon>
    </lineage>
</organism>
<proteinExistence type="predicted"/>